<dbReference type="PANTHER" id="PTHR30250">
    <property type="entry name" value="PST FAMILY PREDICTED COLANIC ACID TRANSPORTER"/>
    <property type="match status" value="1"/>
</dbReference>
<protein>
    <submittedName>
        <fullName evidence="8">Oligosaccharide flippase family protein</fullName>
    </submittedName>
</protein>
<keyword evidence="5 7" id="KW-1133">Transmembrane helix</keyword>
<evidence type="ECO:0000256" key="7">
    <source>
        <dbReference type="SAM" id="Phobius"/>
    </source>
</evidence>
<evidence type="ECO:0000256" key="6">
    <source>
        <dbReference type="ARBA" id="ARBA00023136"/>
    </source>
</evidence>
<evidence type="ECO:0000256" key="5">
    <source>
        <dbReference type="ARBA" id="ARBA00022989"/>
    </source>
</evidence>
<sequence>MARTPRVAISGLILVASAIAQAVIAFGANLIMVRHLDPAQFGRFAVIQASAALVLSVLSIRTNTLIIRTLEAEMNVPRRDLLFSVIGWETIVAFLLITALMVSSGNTQWTDWCLVLALVIGHWTNQNRAFFERGLRFGGLAIVETMVQISGHGLAVVLVLAGIGADSLYVRELFFALAGLAALIGIGAISFYRFHWVGWSQWRAVLRDGRGVWLDAMLENSFSRLTLLLVNAGTGLSGAGLFFQAQRLALVPQQVLQPISGRVVAVWFGQTECRGQRRLMRRRLLLVTAPPLALAAILAWALADPVVPWIFGAPWAPAAPILVAMAGMVLFLPLFETLRSEVVASKRVRWLLVARLAQYGGLLIPLWPLIMGQAVDATHMGIALSVAYAGAFIVLTALMLRSEVNA</sequence>
<organism evidence="8 9">
    <name type="scientific">Magnetospirillum sulfuroxidans</name>
    <dbReference type="NCBI Taxonomy" id="611300"/>
    <lineage>
        <taxon>Bacteria</taxon>
        <taxon>Pseudomonadati</taxon>
        <taxon>Pseudomonadota</taxon>
        <taxon>Alphaproteobacteria</taxon>
        <taxon>Rhodospirillales</taxon>
        <taxon>Rhodospirillaceae</taxon>
        <taxon>Magnetospirillum</taxon>
    </lineage>
</organism>
<gene>
    <name evidence="8" type="ORF">KEC16_18400</name>
</gene>
<dbReference type="EMBL" id="JAGTUF010000029">
    <property type="protein sequence ID" value="MBR9973701.1"/>
    <property type="molecule type" value="Genomic_DNA"/>
</dbReference>
<proteinExistence type="inferred from homology"/>
<feature type="transmembrane region" description="Helical" evidence="7">
    <location>
        <begin position="173"/>
        <end position="194"/>
    </location>
</feature>
<comment type="caution">
    <text evidence="8">The sequence shown here is derived from an EMBL/GenBank/DDBJ whole genome shotgun (WGS) entry which is preliminary data.</text>
</comment>
<evidence type="ECO:0000256" key="3">
    <source>
        <dbReference type="ARBA" id="ARBA00022475"/>
    </source>
</evidence>
<keyword evidence="4 7" id="KW-0812">Transmembrane</keyword>
<comment type="similarity">
    <text evidence="2">Belongs to the polysaccharide synthase family.</text>
</comment>
<dbReference type="Pfam" id="PF13440">
    <property type="entry name" value="Polysacc_synt_3"/>
    <property type="match status" value="1"/>
</dbReference>
<evidence type="ECO:0000256" key="1">
    <source>
        <dbReference type="ARBA" id="ARBA00004651"/>
    </source>
</evidence>
<dbReference type="PANTHER" id="PTHR30250:SF10">
    <property type="entry name" value="LIPOPOLYSACCHARIDE BIOSYNTHESIS PROTEIN WZXC"/>
    <property type="match status" value="1"/>
</dbReference>
<dbReference type="Proteomes" id="UP000680714">
    <property type="component" value="Unassembled WGS sequence"/>
</dbReference>
<feature type="transmembrane region" description="Helical" evidence="7">
    <location>
        <begin position="350"/>
        <end position="370"/>
    </location>
</feature>
<feature type="transmembrane region" description="Helical" evidence="7">
    <location>
        <begin position="81"/>
        <end position="103"/>
    </location>
</feature>
<keyword evidence="9" id="KW-1185">Reference proteome</keyword>
<feature type="transmembrane region" description="Helical" evidence="7">
    <location>
        <begin position="137"/>
        <end position="161"/>
    </location>
</feature>
<accession>A0ABS5IH02</accession>
<keyword evidence="6 7" id="KW-0472">Membrane</keyword>
<dbReference type="InterPro" id="IPR050833">
    <property type="entry name" value="Poly_Biosynth_Transport"/>
</dbReference>
<feature type="transmembrane region" description="Helical" evidence="7">
    <location>
        <begin position="41"/>
        <end position="60"/>
    </location>
</feature>
<feature type="transmembrane region" description="Helical" evidence="7">
    <location>
        <begin position="284"/>
        <end position="303"/>
    </location>
</feature>
<keyword evidence="3" id="KW-1003">Cell membrane</keyword>
<evidence type="ECO:0000313" key="9">
    <source>
        <dbReference type="Proteomes" id="UP000680714"/>
    </source>
</evidence>
<reference evidence="8 9" key="1">
    <citation type="submission" date="2021-04" db="EMBL/GenBank/DDBJ databases">
        <title>Magnetospirillum sulfuroxidans sp. nov., a facultative chemolithoautotrophic sulfur-oxidizing alphaproteobacterium isolated from freshwater sediment and proposals for Paramagetospirillum gen. nov., and Magnetospirillaceae fam. nov.</title>
        <authorList>
            <person name="Koziaeva V."/>
            <person name="Geelhoed J.S."/>
            <person name="Sorokin D.Y."/>
            <person name="Grouzdev D.S."/>
        </authorList>
    </citation>
    <scope>NUCLEOTIDE SEQUENCE [LARGE SCALE GENOMIC DNA]</scope>
    <source>
        <strain evidence="8 9">J10</strain>
    </source>
</reference>
<dbReference type="RefSeq" id="WP_211551679.1">
    <property type="nucleotide sequence ID" value="NZ_JAGTUF010000029.1"/>
</dbReference>
<evidence type="ECO:0000313" key="8">
    <source>
        <dbReference type="EMBL" id="MBR9973701.1"/>
    </source>
</evidence>
<feature type="transmembrane region" description="Helical" evidence="7">
    <location>
        <begin position="109"/>
        <end position="125"/>
    </location>
</feature>
<comment type="subcellular location">
    <subcellularLocation>
        <location evidence="1">Cell membrane</location>
        <topology evidence="1">Multi-pass membrane protein</topology>
    </subcellularLocation>
</comment>
<evidence type="ECO:0000256" key="4">
    <source>
        <dbReference type="ARBA" id="ARBA00022692"/>
    </source>
</evidence>
<feature type="transmembrane region" description="Helical" evidence="7">
    <location>
        <begin position="315"/>
        <end position="338"/>
    </location>
</feature>
<evidence type="ECO:0000256" key="2">
    <source>
        <dbReference type="ARBA" id="ARBA00007430"/>
    </source>
</evidence>
<name>A0ABS5IH02_9PROT</name>
<feature type="transmembrane region" description="Helical" evidence="7">
    <location>
        <begin position="382"/>
        <end position="400"/>
    </location>
</feature>